<evidence type="ECO:0000313" key="2">
    <source>
        <dbReference type="EMBL" id="AEW09215.1"/>
    </source>
</evidence>
<protein>
    <submittedName>
        <fullName evidence="2">Uncharacterized protein</fullName>
    </submittedName>
</protein>
<dbReference type="EMBL" id="JQ264358">
    <property type="protein sequence ID" value="AEW09215.1"/>
    <property type="molecule type" value="Genomic_DNA"/>
</dbReference>
<name>H9MDL8_PINLA</name>
<dbReference type="GO" id="GO:0035514">
    <property type="term" value="F:DNA demethylase activity"/>
    <property type="evidence" value="ECO:0007669"/>
    <property type="project" value="InterPro"/>
</dbReference>
<feature type="non-terminal residue" evidence="2">
    <location>
        <position position="1"/>
    </location>
</feature>
<dbReference type="InterPro" id="IPR044811">
    <property type="entry name" value="DME/ROS1"/>
</dbReference>
<gene>
    <name evidence="2" type="ORF">UMN_535_01</name>
</gene>
<organism evidence="2">
    <name type="scientific">Pinus lambertiana</name>
    <name type="common">Sugar pine</name>
    <dbReference type="NCBI Taxonomy" id="3343"/>
    <lineage>
        <taxon>Eukaryota</taxon>
        <taxon>Viridiplantae</taxon>
        <taxon>Streptophyta</taxon>
        <taxon>Embryophyta</taxon>
        <taxon>Tracheophyta</taxon>
        <taxon>Spermatophyta</taxon>
        <taxon>Pinopsida</taxon>
        <taxon>Pinidae</taxon>
        <taxon>Conifers I</taxon>
        <taxon>Pinales</taxon>
        <taxon>Pinaceae</taxon>
        <taxon>Pinus</taxon>
        <taxon>Pinus subgen. Strobus</taxon>
    </lineage>
</organism>
<dbReference type="PANTHER" id="PTHR46213">
    <property type="entry name" value="TRANSCRIPTIONAL ACTIVATOR DEMETER"/>
    <property type="match status" value="1"/>
</dbReference>
<sequence>PNCNACPMRCDCKHFASAFTSARLLLTSTKESSSDTNPLLTLPYKENENAPSTPLPLPTIQQDVNIEKPAEVLPLQLLESNPQDHKCEPIIEEPTTPEPEIIENTNTIVEECAYTDPDEIPVIKLNFDQLALHIQRV</sequence>
<dbReference type="PANTHER" id="PTHR46213:SF13">
    <property type="entry name" value="DEMETER-LIKE PROTEIN 2-RELATED"/>
    <property type="match status" value="1"/>
</dbReference>
<reference evidence="2" key="1">
    <citation type="submission" date="2011-12" db="EMBL/GenBank/DDBJ databases">
        <title>Nucleotide Diversity and Divergence in the Loblolly Pine Gene Space.</title>
        <authorList>
            <person name="Neale D.B."/>
            <person name="Wegrzyn J.L."/>
            <person name="Lee J.M."/>
            <person name="Eckert A.J."/>
            <person name="Liechty J.D."/>
            <person name="Stevens K.A."/>
            <person name="Langley C.H."/>
        </authorList>
    </citation>
    <scope>NUCLEOTIDE SEQUENCE</scope>
    <source>
        <strain evidence="2">4248</strain>
        <tissue evidence="2">Megagametophyte</tissue>
    </source>
</reference>
<dbReference type="AlphaFoldDB" id="H9MDL8"/>
<feature type="compositionally biased region" description="Polar residues" evidence="1">
    <location>
        <begin position="30"/>
        <end position="39"/>
    </location>
</feature>
<evidence type="ECO:0000256" key="1">
    <source>
        <dbReference type="SAM" id="MobiDB-lite"/>
    </source>
</evidence>
<feature type="non-terminal residue" evidence="2">
    <location>
        <position position="137"/>
    </location>
</feature>
<dbReference type="GO" id="GO:0019104">
    <property type="term" value="F:DNA N-glycosylase activity"/>
    <property type="evidence" value="ECO:0007669"/>
    <property type="project" value="InterPro"/>
</dbReference>
<dbReference type="GO" id="GO:0141166">
    <property type="term" value="P:chromosomal 5-methylcytosine DNA demethylation pathway"/>
    <property type="evidence" value="ECO:0007669"/>
    <property type="project" value="InterPro"/>
</dbReference>
<proteinExistence type="predicted"/>
<accession>H9MDL8</accession>
<feature type="region of interest" description="Disordered" evidence="1">
    <location>
        <begin position="30"/>
        <end position="58"/>
    </location>
</feature>